<dbReference type="STRING" id="1121421.SAMN02745123_01752"/>
<dbReference type="Gene3D" id="1.10.150.20">
    <property type="entry name" value="5' to 3' exonuclease, C-terminal subdomain"/>
    <property type="match status" value="1"/>
</dbReference>
<dbReference type="InterPro" id="IPR047525">
    <property type="entry name" value="TfoX-like"/>
</dbReference>
<gene>
    <name evidence="2" type="ORF">SAMN02745123_01752</name>
</gene>
<sequence>MGDLRGVPNIGKILEEKLIEVGIDSPQELKRVGSREAFRRMNLQGRDGCINKLYALEGAVQGVRWHYLSAEVKKSLQEFLTTIKNKHI</sequence>
<evidence type="ECO:0000259" key="1">
    <source>
        <dbReference type="Pfam" id="PF04994"/>
    </source>
</evidence>
<reference evidence="3" key="1">
    <citation type="submission" date="2016-11" db="EMBL/GenBank/DDBJ databases">
        <authorList>
            <person name="Varghese N."/>
            <person name="Submissions S."/>
        </authorList>
    </citation>
    <scope>NUCLEOTIDE SEQUENCE [LARGE SCALE GENOMIC DNA]</scope>
    <source>
        <strain evidence="3">DSM 10349</strain>
    </source>
</reference>
<proteinExistence type="predicted"/>
<protein>
    <submittedName>
        <fullName evidence="2">DNA transformation protein</fullName>
    </submittedName>
</protein>
<dbReference type="AlphaFoldDB" id="A0A1M6S6C6"/>
<evidence type="ECO:0000313" key="2">
    <source>
        <dbReference type="EMBL" id="SHK40245.1"/>
    </source>
</evidence>
<dbReference type="Proteomes" id="UP000183997">
    <property type="component" value="Unassembled WGS sequence"/>
</dbReference>
<dbReference type="RefSeq" id="WP_072913182.1">
    <property type="nucleotide sequence ID" value="NZ_FRAR01000012.1"/>
</dbReference>
<dbReference type="InterPro" id="IPR007077">
    <property type="entry name" value="TfoX_C"/>
</dbReference>
<dbReference type="Pfam" id="PF04994">
    <property type="entry name" value="TfoX_C"/>
    <property type="match status" value="1"/>
</dbReference>
<organism evidence="2 3">
    <name type="scientific">Desulforamulus aeronauticus DSM 10349</name>
    <dbReference type="NCBI Taxonomy" id="1121421"/>
    <lineage>
        <taxon>Bacteria</taxon>
        <taxon>Bacillati</taxon>
        <taxon>Bacillota</taxon>
        <taxon>Clostridia</taxon>
        <taxon>Eubacteriales</taxon>
        <taxon>Peptococcaceae</taxon>
        <taxon>Desulforamulus</taxon>
    </lineage>
</organism>
<accession>A0A1M6S6C6</accession>
<dbReference type="PANTHER" id="PTHR36121">
    <property type="entry name" value="PROTEIN SXY"/>
    <property type="match status" value="1"/>
</dbReference>
<name>A0A1M6S6C6_9FIRM</name>
<dbReference type="EMBL" id="FRAR01000012">
    <property type="protein sequence ID" value="SHK40245.1"/>
    <property type="molecule type" value="Genomic_DNA"/>
</dbReference>
<dbReference type="PANTHER" id="PTHR36121:SF1">
    <property type="entry name" value="PROTEIN SXY"/>
    <property type="match status" value="1"/>
</dbReference>
<feature type="domain" description="TfoX C-terminal" evidence="1">
    <location>
        <begin position="3"/>
        <end position="79"/>
    </location>
</feature>
<dbReference type="OrthoDB" id="9796798at2"/>
<evidence type="ECO:0000313" key="3">
    <source>
        <dbReference type="Proteomes" id="UP000183997"/>
    </source>
</evidence>
<keyword evidence="3" id="KW-1185">Reference proteome</keyword>